<keyword evidence="3 6" id="KW-0812">Transmembrane</keyword>
<dbReference type="PANTHER" id="PTHR42709:SF6">
    <property type="entry name" value="UNDECAPRENYL PHOSPHATE TRANSPORTER A"/>
    <property type="match status" value="1"/>
</dbReference>
<evidence type="ECO:0000256" key="4">
    <source>
        <dbReference type="ARBA" id="ARBA00022989"/>
    </source>
</evidence>
<name>A0ABV7D636_9PROT</name>
<protein>
    <submittedName>
        <fullName evidence="8">DedA family protein</fullName>
    </submittedName>
</protein>
<comment type="subcellular location">
    <subcellularLocation>
        <location evidence="1">Cell membrane</location>
        <topology evidence="1">Multi-pass membrane protein</topology>
    </subcellularLocation>
</comment>
<dbReference type="Pfam" id="PF09335">
    <property type="entry name" value="VTT_dom"/>
    <property type="match status" value="1"/>
</dbReference>
<proteinExistence type="predicted"/>
<evidence type="ECO:0000256" key="1">
    <source>
        <dbReference type="ARBA" id="ARBA00004651"/>
    </source>
</evidence>
<comment type="caution">
    <text evidence="8">The sequence shown here is derived from an EMBL/GenBank/DDBJ whole genome shotgun (WGS) entry which is preliminary data.</text>
</comment>
<gene>
    <name evidence="8" type="ORF">ACFOKA_12230</name>
</gene>
<dbReference type="Proteomes" id="UP001595444">
    <property type="component" value="Unassembled WGS sequence"/>
</dbReference>
<feature type="transmembrane region" description="Helical" evidence="6">
    <location>
        <begin position="135"/>
        <end position="155"/>
    </location>
</feature>
<keyword evidence="2" id="KW-1003">Cell membrane</keyword>
<keyword evidence="9" id="KW-1185">Reference proteome</keyword>
<dbReference type="RefSeq" id="WP_194213674.1">
    <property type="nucleotide sequence ID" value="NZ_CP061205.1"/>
</dbReference>
<feature type="transmembrane region" description="Helical" evidence="6">
    <location>
        <begin position="55"/>
        <end position="77"/>
    </location>
</feature>
<dbReference type="EMBL" id="JBHRSL010000010">
    <property type="protein sequence ID" value="MFC3052673.1"/>
    <property type="molecule type" value="Genomic_DNA"/>
</dbReference>
<evidence type="ECO:0000256" key="6">
    <source>
        <dbReference type="SAM" id="Phobius"/>
    </source>
</evidence>
<sequence>MTDTIEQWLELILHFAANKPLIAACILAATTFASEDGSLIIGGLLVGSGHMPEGIVIPALATGIIVGDIGLYILGWAASHNAFIASKVPIERAIKLKNWLSQRQSALLFLSRFTPGTRFITYVSFGFLRMSLARFSTVLSIAACLWVTVMVLFISEIQAAVQHMGPYVAATTTSIIAITVLFGLPRLLKWLRPTSIILDHESSEIRKQHATSHR</sequence>
<evidence type="ECO:0000259" key="7">
    <source>
        <dbReference type="Pfam" id="PF09335"/>
    </source>
</evidence>
<reference evidence="9" key="1">
    <citation type="journal article" date="2019" name="Int. J. Syst. Evol. Microbiol.">
        <title>The Global Catalogue of Microorganisms (GCM) 10K type strain sequencing project: providing services to taxonomists for standard genome sequencing and annotation.</title>
        <authorList>
            <consortium name="The Broad Institute Genomics Platform"/>
            <consortium name="The Broad Institute Genome Sequencing Center for Infectious Disease"/>
            <person name="Wu L."/>
            <person name="Ma J."/>
        </authorList>
    </citation>
    <scope>NUCLEOTIDE SEQUENCE [LARGE SCALE GENOMIC DNA]</scope>
    <source>
        <strain evidence="9">KCTC 62164</strain>
    </source>
</reference>
<organism evidence="8 9">
    <name type="scientific">Kordiimonas pumila</name>
    <dbReference type="NCBI Taxonomy" id="2161677"/>
    <lineage>
        <taxon>Bacteria</taxon>
        <taxon>Pseudomonadati</taxon>
        <taxon>Pseudomonadota</taxon>
        <taxon>Alphaproteobacteria</taxon>
        <taxon>Kordiimonadales</taxon>
        <taxon>Kordiimonadaceae</taxon>
        <taxon>Kordiimonas</taxon>
    </lineage>
</organism>
<evidence type="ECO:0000256" key="5">
    <source>
        <dbReference type="ARBA" id="ARBA00023136"/>
    </source>
</evidence>
<evidence type="ECO:0000313" key="8">
    <source>
        <dbReference type="EMBL" id="MFC3052673.1"/>
    </source>
</evidence>
<evidence type="ECO:0000313" key="9">
    <source>
        <dbReference type="Proteomes" id="UP001595444"/>
    </source>
</evidence>
<dbReference type="InterPro" id="IPR032816">
    <property type="entry name" value="VTT_dom"/>
</dbReference>
<feature type="transmembrane region" description="Helical" evidence="6">
    <location>
        <begin position="167"/>
        <end position="188"/>
    </location>
</feature>
<keyword evidence="4 6" id="KW-1133">Transmembrane helix</keyword>
<dbReference type="PANTHER" id="PTHR42709">
    <property type="entry name" value="ALKALINE PHOSPHATASE LIKE PROTEIN"/>
    <property type="match status" value="1"/>
</dbReference>
<dbReference type="InterPro" id="IPR051311">
    <property type="entry name" value="DedA_domain"/>
</dbReference>
<accession>A0ABV7D636</accession>
<keyword evidence="5 6" id="KW-0472">Membrane</keyword>
<evidence type="ECO:0000256" key="3">
    <source>
        <dbReference type="ARBA" id="ARBA00022692"/>
    </source>
</evidence>
<evidence type="ECO:0000256" key="2">
    <source>
        <dbReference type="ARBA" id="ARBA00022475"/>
    </source>
</evidence>
<feature type="domain" description="VTT" evidence="7">
    <location>
        <begin position="39"/>
        <end position="155"/>
    </location>
</feature>